<dbReference type="GO" id="GO:0005096">
    <property type="term" value="F:GTPase activator activity"/>
    <property type="evidence" value="ECO:0007669"/>
    <property type="project" value="TreeGrafter"/>
</dbReference>
<gene>
    <name evidence="2" type="ORF">CYMTET_12508</name>
</gene>
<accession>A0AAE0LBS3</accession>
<organism evidence="2 3">
    <name type="scientific">Cymbomonas tetramitiformis</name>
    <dbReference type="NCBI Taxonomy" id="36881"/>
    <lineage>
        <taxon>Eukaryota</taxon>
        <taxon>Viridiplantae</taxon>
        <taxon>Chlorophyta</taxon>
        <taxon>Pyramimonadophyceae</taxon>
        <taxon>Pyramimonadales</taxon>
        <taxon>Pyramimonadaceae</taxon>
        <taxon>Cymbomonas</taxon>
    </lineage>
</organism>
<sequence length="150" mass="17323">MLFEANAPALKRHFDYLEAEDGFRFEEAILVEWIFSLYAKVLMLDVAARVWDNFFLEGEVFIYRTAVALLQIMEPSILNAPVEKVSRTLKHEIQHVEEITLFSAIAKVEVPREIKHHVRSAEHAFYSPHFKTEIALARGPANMSRSHTIN</sequence>
<dbReference type="AlphaFoldDB" id="A0AAE0LBS3"/>
<protein>
    <recommendedName>
        <fullName evidence="1">Rab-GAP TBC domain-containing protein</fullName>
    </recommendedName>
</protein>
<dbReference type="Proteomes" id="UP001190700">
    <property type="component" value="Unassembled WGS sequence"/>
</dbReference>
<dbReference type="InterPro" id="IPR000195">
    <property type="entry name" value="Rab-GAP-TBC_dom"/>
</dbReference>
<dbReference type="InterPro" id="IPR050302">
    <property type="entry name" value="Rab_GAP_TBC_domain"/>
</dbReference>
<dbReference type="PANTHER" id="PTHR47219">
    <property type="entry name" value="RAB GTPASE-ACTIVATING PROTEIN 1-LIKE"/>
    <property type="match status" value="1"/>
</dbReference>
<evidence type="ECO:0000259" key="1">
    <source>
        <dbReference type="PROSITE" id="PS50086"/>
    </source>
</evidence>
<dbReference type="SUPFAM" id="SSF47923">
    <property type="entry name" value="Ypt/Rab-GAP domain of gyp1p"/>
    <property type="match status" value="1"/>
</dbReference>
<dbReference type="Gene3D" id="1.10.472.80">
    <property type="entry name" value="Ypt/Rab-GAP domain of gyp1p, domain 3"/>
    <property type="match status" value="1"/>
</dbReference>
<proteinExistence type="predicted"/>
<dbReference type="Pfam" id="PF00566">
    <property type="entry name" value="RabGAP-TBC"/>
    <property type="match status" value="1"/>
</dbReference>
<dbReference type="InterPro" id="IPR035969">
    <property type="entry name" value="Rab-GAP_TBC_sf"/>
</dbReference>
<comment type="caution">
    <text evidence="2">The sequence shown here is derived from an EMBL/GenBank/DDBJ whole genome shotgun (WGS) entry which is preliminary data.</text>
</comment>
<name>A0AAE0LBS3_9CHLO</name>
<evidence type="ECO:0000313" key="3">
    <source>
        <dbReference type="Proteomes" id="UP001190700"/>
    </source>
</evidence>
<dbReference type="EMBL" id="LGRX02004761">
    <property type="protein sequence ID" value="KAK3279616.1"/>
    <property type="molecule type" value="Genomic_DNA"/>
</dbReference>
<reference evidence="2 3" key="1">
    <citation type="journal article" date="2015" name="Genome Biol. Evol.">
        <title>Comparative Genomics of a Bacterivorous Green Alga Reveals Evolutionary Causalities and Consequences of Phago-Mixotrophic Mode of Nutrition.</title>
        <authorList>
            <person name="Burns J.A."/>
            <person name="Paasch A."/>
            <person name="Narechania A."/>
            <person name="Kim E."/>
        </authorList>
    </citation>
    <scope>NUCLEOTIDE SEQUENCE [LARGE SCALE GENOMIC DNA]</scope>
    <source>
        <strain evidence="2 3">PLY_AMNH</strain>
    </source>
</reference>
<dbReference type="PROSITE" id="PS50086">
    <property type="entry name" value="TBC_RABGAP"/>
    <property type="match status" value="1"/>
</dbReference>
<dbReference type="PANTHER" id="PTHR47219:SF15">
    <property type="entry name" value="TBC1 DOMAIN FAMILY MEMBER 12 ISOFORM X1"/>
    <property type="match status" value="1"/>
</dbReference>
<evidence type="ECO:0000313" key="2">
    <source>
        <dbReference type="EMBL" id="KAK3279616.1"/>
    </source>
</evidence>
<feature type="domain" description="Rab-GAP TBC" evidence="1">
    <location>
        <begin position="1"/>
        <end position="58"/>
    </location>
</feature>
<dbReference type="GO" id="GO:0031267">
    <property type="term" value="F:small GTPase binding"/>
    <property type="evidence" value="ECO:0007669"/>
    <property type="project" value="TreeGrafter"/>
</dbReference>
<keyword evidence="3" id="KW-1185">Reference proteome</keyword>